<evidence type="ECO:0000313" key="3">
    <source>
        <dbReference type="Proteomes" id="UP000319255"/>
    </source>
</evidence>
<organism evidence="2 3">
    <name type="scientific">Amaricoccus solimangrovi</name>
    <dbReference type="NCBI Taxonomy" id="2589815"/>
    <lineage>
        <taxon>Bacteria</taxon>
        <taxon>Pseudomonadati</taxon>
        <taxon>Pseudomonadota</taxon>
        <taxon>Alphaproteobacteria</taxon>
        <taxon>Rhodobacterales</taxon>
        <taxon>Paracoccaceae</taxon>
        <taxon>Amaricoccus</taxon>
    </lineage>
</organism>
<accession>A0A501WES4</accession>
<proteinExistence type="predicted"/>
<dbReference type="EMBL" id="VFRP01000032">
    <property type="protein sequence ID" value="TPE47322.1"/>
    <property type="molecule type" value="Genomic_DNA"/>
</dbReference>
<keyword evidence="3" id="KW-1185">Reference proteome</keyword>
<keyword evidence="1" id="KW-0732">Signal</keyword>
<evidence type="ECO:0000256" key="1">
    <source>
        <dbReference type="SAM" id="SignalP"/>
    </source>
</evidence>
<dbReference type="Gene3D" id="2.60.120.200">
    <property type="match status" value="1"/>
</dbReference>
<comment type="caution">
    <text evidence="2">The sequence shown here is derived from an EMBL/GenBank/DDBJ whole genome shotgun (WGS) entry which is preliminary data.</text>
</comment>
<sequence length="464" mass="49407">MLRFLSPLLALTALAFPGPLARPATAQDGTYDMDCAVILCMAGGFPAVAECDRAYDYMIDRITDHPPKSPFGVCSMADGRSYDGYDLDYAIGYRGAASSYSCPAGTRLHLEAGAPVTAFCYQTIAPVIQPNGLCVDSYRGITAATFRQFRAELTVEPGTDAEWAAPETVIETEVAPPARYETPCGGGDVAVVGGGDEGVPPAFEDCVPAWSPPATEFCDFAFPLARANLHDYDLSDPRMERVSCGPGPDGGTAMAVRQYAGAEVSLMSIGRHAFPEAMKAAEVVRLSAEFYIPSSYDWTYAGRLPLGINVGPWTSGGKTGARQSGSSIRLHVWPDNGGTLGIYSYNFDRSSSGAVDRGVTKQWGQGAAKVTARLPRDQWITVVLELALDSPGADRDAAGISLYDAAGRLIGADSSGPRLTYRRAGDDTGFTGAIFDDKLNSSAARAARNQQYYVRNWQGQACGR</sequence>
<gene>
    <name evidence="2" type="ORF">FJM51_20295</name>
</gene>
<evidence type="ECO:0000313" key="2">
    <source>
        <dbReference type="EMBL" id="TPE47322.1"/>
    </source>
</evidence>
<reference evidence="2 3" key="1">
    <citation type="submission" date="2019-06" db="EMBL/GenBank/DDBJ databases">
        <title>A novel bacterium of genus Amaricoccus, isolated from marine sediment.</title>
        <authorList>
            <person name="Huang H."/>
            <person name="Mo K."/>
            <person name="Hu Y."/>
        </authorList>
    </citation>
    <scope>NUCLEOTIDE SEQUENCE [LARGE SCALE GENOMIC DNA]</scope>
    <source>
        <strain evidence="2 3">HB172011</strain>
    </source>
</reference>
<dbReference type="AlphaFoldDB" id="A0A501WES4"/>
<protein>
    <submittedName>
        <fullName evidence="2">Uncharacterized protein</fullName>
    </submittedName>
</protein>
<dbReference type="Proteomes" id="UP000319255">
    <property type="component" value="Unassembled WGS sequence"/>
</dbReference>
<name>A0A501WES4_9RHOB</name>
<dbReference type="RefSeq" id="WP_140455958.1">
    <property type="nucleotide sequence ID" value="NZ_VFRP01000032.1"/>
</dbReference>
<feature type="signal peptide" evidence="1">
    <location>
        <begin position="1"/>
        <end position="26"/>
    </location>
</feature>
<dbReference type="OrthoDB" id="6197542at2"/>
<feature type="chain" id="PRO_5021245282" evidence="1">
    <location>
        <begin position="27"/>
        <end position="464"/>
    </location>
</feature>